<evidence type="ECO:0000313" key="2">
    <source>
        <dbReference type="WBParaSite" id="SMUV_0001005001-mRNA-1"/>
    </source>
</evidence>
<evidence type="ECO:0000313" key="1">
    <source>
        <dbReference type="Proteomes" id="UP000046393"/>
    </source>
</evidence>
<accession>A0A0N5AYK6</accession>
<dbReference type="Proteomes" id="UP000046393">
    <property type="component" value="Unplaced"/>
</dbReference>
<name>A0A0N5AYK6_9BILA</name>
<organism evidence="1 2">
    <name type="scientific">Syphacia muris</name>
    <dbReference type="NCBI Taxonomy" id="451379"/>
    <lineage>
        <taxon>Eukaryota</taxon>
        <taxon>Metazoa</taxon>
        <taxon>Ecdysozoa</taxon>
        <taxon>Nematoda</taxon>
        <taxon>Chromadorea</taxon>
        <taxon>Rhabditida</taxon>
        <taxon>Spirurina</taxon>
        <taxon>Oxyuridomorpha</taxon>
        <taxon>Oxyuroidea</taxon>
        <taxon>Oxyuridae</taxon>
        <taxon>Syphacia</taxon>
    </lineage>
</organism>
<keyword evidence="1" id="KW-1185">Reference proteome</keyword>
<dbReference type="WBParaSite" id="SMUV_0001005001-mRNA-1">
    <property type="protein sequence ID" value="SMUV_0001005001-mRNA-1"/>
    <property type="gene ID" value="SMUV_0001005001"/>
</dbReference>
<proteinExistence type="predicted"/>
<dbReference type="AlphaFoldDB" id="A0A0N5AYK6"/>
<reference evidence="2" key="1">
    <citation type="submission" date="2017-02" db="UniProtKB">
        <authorList>
            <consortium name="WormBaseParasite"/>
        </authorList>
    </citation>
    <scope>IDENTIFICATION</scope>
</reference>
<protein>
    <submittedName>
        <fullName evidence="2">Uncharacterized protein</fullName>
    </submittedName>
</protein>
<sequence>MILLNCNFGGKHSGAVTGRKQVRRVRGDLFDAKEETSCGFLSLLYFNVYFCLAEIGTVENTKKNLDARDDRGKTSIICVIAAKLQQQQQQQQQQRQLGFEKLLGSRMRRFDKLEQHLCVNAGRRRATTVVLAVVRCIIEEQVMDLGRLEPSY</sequence>